<proteinExistence type="predicted"/>
<feature type="transmembrane region" description="Helical" evidence="1">
    <location>
        <begin position="51"/>
        <end position="73"/>
    </location>
</feature>
<accession>A0ABQ3HT48</accession>
<protein>
    <recommendedName>
        <fullName evidence="4">VanZ-like domain-containing protein</fullName>
    </recommendedName>
</protein>
<dbReference type="Proteomes" id="UP000620550">
    <property type="component" value="Unassembled WGS sequence"/>
</dbReference>
<gene>
    <name evidence="2" type="ORF">GCM10017764_05940</name>
</gene>
<feature type="transmembrane region" description="Helical" evidence="1">
    <location>
        <begin position="80"/>
        <end position="98"/>
    </location>
</feature>
<feature type="transmembrane region" description="Helical" evidence="1">
    <location>
        <begin position="110"/>
        <end position="127"/>
    </location>
</feature>
<feature type="transmembrane region" description="Helical" evidence="1">
    <location>
        <begin position="12"/>
        <end position="31"/>
    </location>
</feature>
<evidence type="ECO:0008006" key="4">
    <source>
        <dbReference type="Google" id="ProtNLM"/>
    </source>
</evidence>
<name>A0ABQ3HT48_9SPHI</name>
<evidence type="ECO:0000313" key="3">
    <source>
        <dbReference type="Proteomes" id="UP000620550"/>
    </source>
</evidence>
<organism evidence="2 3">
    <name type="scientific">Sphingobacterium griseoflavum</name>
    <dbReference type="NCBI Taxonomy" id="1474952"/>
    <lineage>
        <taxon>Bacteria</taxon>
        <taxon>Pseudomonadati</taxon>
        <taxon>Bacteroidota</taxon>
        <taxon>Sphingobacteriia</taxon>
        <taxon>Sphingobacteriales</taxon>
        <taxon>Sphingobacteriaceae</taxon>
        <taxon>Sphingobacterium</taxon>
    </lineage>
</organism>
<dbReference type="RefSeq" id="WP_189625128.1">
    <property type="nucleotide sequence ID" value="NZ_BNAF01000002.1"/>
</dbReference>
<reference evidence="3" key="1">
    <citation type="journal article" date="2019" name="Int. J. Syst. Evol. Microbiol.">
        <title>The Global Catalogue of Microorganisms (GCM) 10K type strain sequencing project: providing services to taxonomists for standard genome sequencing and annotation.</title>
        <authorList>
            <consortium name="The Broad Institute Genomics Platform"/>
            <consortium name="The Broad Institute Genome Sequencing Center for Infectious Disease"/>
            <person name="Wu L."/>
            <person name="Ma J."/>
        </authorList>
    </citation>
    <scope>NUCLEOTIDE SEQUENCE [LARGE SCALE GENOMIC DNA]</scope>
    <source>
        <strain evidence="3">CGMCC 1.12966</strain>
    </source>
</reference>
<evidence type="ECO:0000313" key="2">
    <source>
        <dbReference type="EMBL" id="GHE23626.1"/>
    </source>
</evidence>
<dbReference type="EMBL" id="BNAF01000002">
    <property type="protein sequence ID" value="GHE23626.1"/>
    <property type="molecule type" value="Genomic_DNA"/>
</dbReference>
<evidence type="ECO:0000256" key="1">
    <source>
        <dbReference type="SAM" id="Phobius"/>
    </source>
</evidence>
<comment type="caution">
    <text evidence="2">The sequence shown here is derived from an EMBL/GenBank/DDBJ whole genome shotgun (WGS) entry which is preliminary data.</text>
</comment>
<keyword evidence="1" id="KW-0472">Membrane</keyword>
<keyword evidence="1" id="KW-0812">Transmembrane</keyword>
<sequence length="141" mass="15931">MEKMNVLKYAPKLPAAIAYFVLLVLIMLLFFGRKTMSLRPAVIVEQWPDFYLHVSNFSISYLMLGGVGFMWILIGIPVRFLVVCGMLLIGCNFVYELWVPILNTPDVVDAYYGVAGTILALCFLLCVKRFGLVPLKKESET</sequence>
<keyword evidence="1" id="KW-1133">Transmembrane helix</keyword>
<keyword evidence="3" id="KW-1185">Reference proteome</keyword>